<dbReference type="EMBL" id="JAULUE010002054">
    <property type="protein sequence ID" value="KAK5895417.1"/>
    <property type="molecule type" value="Genomic_DNA"/>
</dbReference>
<gene>
    <name evidence="1" type="ORF">CesoFtcFv8_012010</name>
</gene>
<name>A0AAN8GYP4_9TELE</name>
<accession>A0AAN8GYP4</accession>
<keyword evidence="2" id="KW-1185">Reference proteome</keyword>
<comment type="caution">
    <text evidence="1">The sequence shown here is derived from an EMBL/GenBank/DDBJ whole genome shotgun (WGS) entry which is preliminary data.</text>
</comment>
<protein>
    <submittedName>
        <fullName evidence="1">Uncharacterized protein</fullName>
    </submittedName>
</protein>
<evidence type="ECO:0000313" key="1">
    <source>
        <dbReference type="EMBL" id="KAK5895417.1"/>
    </source>
</evidence>
<organism evidence="1 2">
    <name type="scientific">Champsocephalus esox</name>
    <name type="common">pike icefish</name>
    <dbReference type="NCBI Taxonomy" id="159716"/>
    <lineage>
        <taxon>Eukaryota</taxon>
        <taxon>Metazoa</taxon>
        <taxon>Chordata</taxon>
        <taxon>Craniata</taxon>
        <taxon>Vertebrata</taxon>
        <taxon>Euteleostomi</taxon>
        <taxon>Actinopterygii</taxon>
        <taxon>Neopterygii</taxon>
        <taxon>Teleostei</taxon>
        <taxon>Neoteleostei</taxon>
        <taxon>Acanthomorphata</taxon>
        <taxon>Eupercaria</taxon>
        <taxon>Perciformes</taxon>
        <taxon>Notothenioidei</taxon>
        <taxon>Channichthyidae</taxon>
        <taxon>Champsocephalus</taxon>
    </lineage>
</organism>
<evidence type="ECO:0000313" key="2">
    <source>
        <dbReference type="Proteomes" id="UP001335648"/>
    </source>
</evidence>
<proteinExistence type="predicted"/>
<reference evidence="1 2" key="1">
    <citation type="journal article" date="2023" name="Mol. Biol. Evol.">
        <title>Genomics of Secondarily Temperate Adaptation in the Only Non-Antarctic Icefish.</title>
        <authorList>
            <person name="Rivera-Colon A.G."/>
            <person name="Rayamajhi N."/>
            <person name="Minhas B.F."/>
            <person name="Madrigal G."/>
            <person name="Bilyk K.T."/>
            <person name="Yoon V."/>
            <person name="Hune M."/>
            <person name="Gregory S."/>
            <person name="Cheng C.H.C."/>
            <person name="Catchen J.M."/>
        </authorList>
    </citation>
    <scope>NUCLEOTIDE SEQUENCE [LARGE SCALE GENOMIC DNA]</scope>
    <source>
        <strain evidence="1">JC2023a</strain>
    </source>
</reference>
<dbReference type="AlphaFoldDB" id="A0AAN8GYP4"/>
<dbReference type="Proteomes" id="UP001335648">
    <property type="component" value="Unassembled WGS sequence"/>
</dbReference>
<sequence length="71" mass="7922">MGFRRHFKKRSIRARWTLCQQRRGTDGIYTNSTNIKNTELKSLAVSLDETASNGGAFNELVRCDAEGDAAS</sequence>